<dbReference type="InterPro" id="IPR029753">
    <property type="entry name" value="D-isomer_DH_CS"/>
</dbReference>
<dbReference type="InterPro" id="IPR059177">
    <property type="entry name" value="GH29D-like_dom"/>
</dbReference>
<dbReference type="OrthoDB" id="10036029at2759"/>
<feature type="domain" description="Fibronectin type-III" evidence="5">
    <location>
        <begin position="2269"/>
        <end position="2361"/>
    </location>
</feature>
<dbReference type="PROSITE" id="PS50853">
    <property type="entry name" value="FN3"/>
    <property type="match status" value="5"/>
</dbReference>
<accession>A0A814MXJ3</accession>
<evidence type="ECO:0000256" key="2">
    <source>
        <dbReference type="ARBA" id="ARBA00023002"/>
    </source>
</evidence>
<reference evidence="6" key="1">
    <citation type="submission" date="2021-02" db="EMBL/GenBank/DDBJ databases">
        <authorList>
            <person name="Nowell W R."/>
        </authorList>
    </citation>
    <scope>NUCLEOTIDE SEQUENCE</scope>
</reference>
<dbReference type="CDD" id="cd00063">
    <property type="entry name" value="FN3"/>
    <property type="match status" value="3"/>
</dbReference>
<sequence>MGCGASVKPNADKINSPKSNGPQKKNDKPISAVPNLTVSLQGHGITQNEHDDTVLIHVIEIINGSFAEKASGLRIECDNIVEFKVNGKDEYDIIQVYKDGNDYYPVKYGCQLLNIKNRTAPKQRRIPFSFDLNQPDIELYFCVIPSSQRESIIKGRKYPKIYCEKNCLKLYQNDIKFRLNDERQSQKVYMHQTDTVQIEWTSQRLYRIEEKKYCPVSGGFYTVEQPNEKRLNRCSTKGSFVKTFNDLGMSFLIRYTEQNEIHDVIICIINEKYKVKHVEITDEDIQPNILWIEQTDWVVFDWNTKRKHSIVQIEPFSVDTNTNRSIELKKPEEHFFWPNDSTRRGYMLHQFNETGVFCYKTTSNQIGTIIVEARQTVHQIPVVPDQKIYEMNTNGVVQFNWLMDSSEDKTILFTLDPSSSVTPLASNGVDGVFKCAAHKCVRADAVIQRYLYTCETLLLNIPQHGLYNFAYSEDPNVPLLSIIVENDIDKHTVVYNEYNVFEPPTLIINRNDQVWFEPSSAAKVETIYQTDEFGEELVVDQPVFRPQEKSVNFFMKSFPETGIFYFSTANDAKDETHPVAIIVLPDVRFHYRTVGKNSFDNKPIITDINDFIIWKFEETISHNVGYIQSNDRLQDLIACHDRAVPGRYRQCLGIECIQSGTFFFANPDFERVTGSTEDRLVATIIVEPHFSQNCFVVGNYDFVPSVLHIAENDTVSWVLANPAQTDRIYVRSVDDNEEVDDNALINRNITKFIHSVQHLHTFHQTGEYIVRSNRFQQTATVFVHSEKTIKDQKKRVLPPQFTEELDTISPLGARVHLTCPSRHASIYYTLDGKPPTQRTANVHRYDDDEGVILNENGLHVLRACAVEPQRISSLIVTSSPTFILDESERDELSKRLETQSSSDHVTPEDIPTSYKVILSSALKYPNKLYGMIEIDPADYMKHIDHFELYINDVAQKENITTRNTQFSAIGFAAGEQYEVYVVAHPKSNAPDGRSIASNKRTFEVQRETQDGAPLISLAISENQNVLTVMWAHIHGPVSEYNVYINDNKTQTITKKDFNDFYTVRFQDIEHGRKYLIYVEAKMENGKEIRKSNIIPITPPIKMTVKESTTDQFFPYIITEYEQTPDDVPLESTPSAEPIQRRPESFRYAREPIPAAVGDAAPTVSYKLNPGGITLFWKKKSPSAHDSVENYRVVVDKKQYGELVSPLADPKVQVNLPPGKHECYLEIIPKNKKHEGYTSNILNVEVPPGSGLKHTTKQKSDPSDESMDKTVVEKELPIPKLNVSTISGTAIRANWYGDRPLPAGVFVAINEVHVCGPEFSENIKSDESSTDEDYIEHIWNVSNSPLEISGILDRHEYLVFVRTYYHIQGSKDTKYLITESNRVKTKRIDPLIELLTRPVLKVTKLGVQTASLSWKLDDTIDPSLVKGYRIILNSKPTEILSATQHEYELRNLKAGSTNEVQVSVTSHPDFVDEKISEPIRIVCPKHPHPPKIQSVIAEKPFSIRIQWEADSHESDDITAYRTFLNGKLHGEVENDGRQTFTFDFTKLEADDKYSIYVKSLLGQKRLEGNRYQCEIESNSSNELRLKCAVPPKGTVPRIERMHSNGVDIIWEAPEEYGDVKLTGYQILNNGRSIGKALPVDRRRASISDLEPGQRYSLQVVPITDQPGGVLFRKGEEYDADRHGHYLPSEKLEIDFTDIVQLPKQVWEEQIAGRSALICWLPIDPSTPTECQPDSYKLMVWNNSDLPRDKPRIVTLSKDQTSALLKDLQSDTKYEYQLEACKKRRHTKTKDSYNVLTTSEIGSFTTGSPPDPPMNVYIIACKNADVRIGFDPFVEHNAEIKALRILCEPASPETNAREIVQDFMPDSTEFIITNLAERTNYNATIYGITQEYLDDNRCRDVKQLPKKLKPSEWLPYKTFQFQTSGYEPASNINVTQANIEAIKLEWTLAKVYGSTECVQQVLRWQLEPGGKEQSLDLDRNTTKATIPGPLISGLYKIYLDTVLSVKINLEEGDDESDRKETRLTSNISASVRFHAPGTCEQPEIYLTGYTMNTIDLAWNKPGMFDVVDHPERTNEQLRIHRRLIGYRIDINDRKHNELDEDQRQCVLTDCHPNEEYKIRLVAQTIVQQVNMGNMITDEDKKGFEPDETPSKSLSVRTLKSEGFLRSFRANFEFYHDNSMSRSLVDPNNPSPLGKINVEWKIGRSKNISHFILQWRSSKDLRIQEKTLACNETSAIIDACDEKHFYVIDLIIVTDDGNRHQYEQLTVPIPGVPDAPKLWLVKINDTNFTVEWSEPKSYGIPIIGYELYIEGKRNGDMIEVKSHQIDIPSRINRTYQVNVCAITNHPQRSHSVMSQTLCVITTPTTDLVPTIYYNNDDGNALTLDQNIARIIPVQIDSINEERLHVDWTSFLHTPSIRAYYVHYTCLNNGEVQAMKISKRHRHAVLRGLRPGFTYGIMVMAVDKNGAVLYTSDKSTIQMNAPPNAPIVAILERTRTRVKLEWRAATSYGEFTVVGYKIFVNNRLAAILSHDQLTYTLTNGIPCDVYTVHVQALSSEKNVVSPMSRGVQFTWPGIRAGALRRVDDGQTGAVVVAWEHPQLEDETEKLLSFELFSKNLMTNIVQLHGKYDASTHQATISGLHNGKYTVWVEIQSEHYRVQSRAITVLSEQLATKTHFPAVFHPIKTKHDSTLKEETISEAQGYDGICIVNSDARNSNVMDKIHEICESVKIIALRSAGHSGSSVEIVKKYGLHVCHVPSYSPHAVAEHSVALLLSLNRNMHRAYFRTKLHNFSLDGLVGVDVFGKTVGIIGTGGVGMCAVKIFRGFGCKVLAFDIKPDENFAKQNGFEYVSMNDLLQQSDIVSLYAPLNESTFHLINKEALDKMKPGAMLINTSRGPLVDSKALVECLKAGKLRGAALDVYENEEKYFFKDFSQQVMDDDTLACLISMPNTIVTSHQAFLTEEALKTIAESIVKSLLEFFK</sequence>
<organism evidence="6 7">
    <name type="scientific">Adineta ricciae</name>
    <name type="common">Rotifer</name>
    <dbReference type="NCBI Taxonomy" id="249248"/>
    <lineage>
        <taxon>Eukaryota</taxon>
        <taxon>Metazoa</taxon>
        <taxon>Spiralia</taxon>
        <taxon>Gnathifera</taxon>
        <taxon>Rotifera</taxon>
        <taxon>Eurotatoria</taxon>
        <taxon>Bdelloidea</taxon>
        <taxon>Adinetida</taxon>
        <taxon>Adinetidae</taxon>
        <taxon>Adineta</taxon>
    </lineage>
</organism>
<proteinExistence type="inferred from homology"/>
<evidence type="ECO:0000313" key="7">
    <source>
        <dbReference type="Proteomes" id="UP000663852"/>
    </source>
</evidence>
<dbReference type="PANTHER" id="PTHR43026:SF1">
    <property type="entry name" value="2-HYDROXYACID DEHYDROGENASE HOMOLOG 1-RELATED"/>
    <property type="match status" value="1"/>
</dbReference>
<dbReference type="InterPro" id="IPR003961">
    <property type="entry name" value="FN3_dom"/>
</dbReference>
<dbReference type="InterPro" id="IPR006139">
    <property type="entry name" value="D-isomer_2_OHA_DH_cat_dom"/>
</dbReference>
<feature type="region of interest" description="Disordered" evidence="4">
    <location>
        <begin position="1"/>
        <end position="30"/>
    </location>
</feature>
<name>A0A814MXJ3_ADIRI</name>
<keyword evidence="2" id="KW-0560">Oxidoreductase</keyword>
<feature type="domain" description="Fibronectin type-III" evidence="5">
    <location>
        <begin position="1589"/>
        <end position="1688"/>
    </location>
</feature>
<evidence type="ECO:0000256" key="4">
    <source>
        <dbReference type="SAM" id="MobiDB-lite"/>
    </source>
</evidence>
<evidence type="ECO:0000313" key="6">
    <source>
        <dbReference type="EMBL" id="CAF1084420.1"/>
    </source>
</evidence>
<dbReference type="InterPro" id="IPR013783">
    <property type="entry name" value="Ig-like_fold"/>
</dbReference>
<dbReference type="GO" id="GO:0051287">
    <property type="term" value="F:NAD binding"/>
    <property type="evidence" value="ECO:0007669"/>
    <property type="project" value="InterPro"/>
</dbReference>
<feature type="region of interest" description="Disordered" evidence="4">
    <location>
        <begin position="1243"/>
        <end position="1268"/>
    </location>
</feature>
<feature type="domain" description="Fibronectin type-III" evidence="5">
    <location>
        <begin position="1810"/>
        <end position="1909"/>
    </location>
</feature>
<gene>
    <name evidence="6" type="ORF">EDS130_LOCUS19144</name>
</gene>
<dbReference type="Pfam" id="PF00389">
    <property type="entry name" value="2-Hacid_dh"/>
    <property type="match status" value="1"/>
</dbReference>
<evidence type="ECO:0000259" key="5">
    <source>
        <dbReference type="PROSITE" id="PS50853"/>
    </source>
</evidence>
<dbReference type="GO" id="GO:0008720">
    <property type="term" value="F:D-lactate dehydrogenase (NAD+) activity"/>
    <property type="evidence" value="ECO:0007669"/>
    <property type="project" value="TreeGrafter"/>
</dbReference>
<dbReference type="Proteomes" id="UP000663852">
    <property type="component" value="Unassembled WGS sequence"/>
</dbReference>
<dbReference type="InterPro" id="IPR058205">
    <property type="entry name" value="D-LDH-like"/>
</dbReference>
<dbReference type="Pfam" id="PF13290">
    <property type="entry name" value="CHB_HEX_C_1"/>
    <property type="match status" value="1"/>
</dbReference>
<comment type="caution">
    <text evidence="6">The sequence shown here is derived from an EMBL/GenBank/DDBJ whole genome shotgun (WGS) entry which is preliminary data.</text>
</comment>
<dbReference type="InterPro" id="IPR036116">
    <property type="entry name" value="FN3_sf"/>
</dbReference>
<dbReference type="SUPFAM" id="SSF49265">
    <property type="entry name" value="Fibronectin type III"/>
    <property type="match status" value="6"/>
</dbReference>
<dbReference type="Gene3D" id="2.60.40.10">
    <property type="entry name" value="Immunoglobulins"/>
    <property type="match status" value="6"/>
</dbReference>
<dbReference type="InterPro" id="IPR029752">
    <property type="entry name" value="D-isomer_DH_CS1"/>
</dbReference>
<feature type="compositionally biased region" description="Basic and acidic residues" evidence="4">
    <location>
        <begin position="1257"/>
        <end position="1268"/>
    </location>
</feature>
<feature type="domain" description="Fibronectin type-III" evidence="5">
    <location>
        <begin position="1700"/>
        <end position="1799"/>
    </location>
</feature>
<dbReference type="EMBL" id="CAJNOJ010000091">
    <property type="protein sequence ID" value="CAF1084420.1"/>
    <property type="molecule type" value="Genomic_DNA"/>
</dbReference>
<dbReference type="SUPFAM" id="SSF51735">
    <property type="entry name" value="NAD(P)-binding Rossmann-fold domains"/>
    <property type="match status" value="1"/>
</dbReference>
<dbReference type="InterPro" id="IPR036291">
    <property type="entry name" value="NAD(P)-bd_dom_sf"/>
</dbReference>
<dbReference type="SUPFAM" id="SSF52283">
    <property type="entry name" value="Formate/glycerate dehydrogenase catalytic domain-like"/>
    <property type="match status" value="1"/>
</dbReference>
<evidence type="ECO:0000256" key="1">
    <source>
        <dbReference type="ARBA" id="ARBA00005854"/>
    </source>
</evidence>
<dbReference type="PROSITE" id="PS00065">
    <property type="entry name" value="D_2_HYDROXYACID_DH_1"/>
    <property type="match status" value="1"/>
</dbReference>
<comment type="similarity">
    <text evidence="1">Belongs to the D-isomer specific 2-hydroxyacid dehydrogenase family.</text>
</comment>
<dbReference type="SMART" id="SM00060">
    <property type="entry name" value="FN3"/>
    <property type="match status" value="13"/>
</dbReference>
<dbReference type="InterPro" id="IPR006140">
    <property type="entry name" value="D-isomer_DH_NAD-bd"/>
</dbReference>
<evidence type="ECO:0000256" key="3">
    <source>
        <dbReference type="ARBA" id="ARBA00023027"/>
    </source>
</evidence>
<dbReference type="PROSITE" id="PS00671">
    <property type="entry name" value="D_2_HYDROXYACID_DH_3"/>
    <property type="match status" value="1"/>
</dbReference>
<dbReference type="PANTHER" id="PTHR43026">
    <property type="entry name" value="2-HYDROXYACID DEHYDROGENASE HOMOLOG 1-RELATED"/>
    <property type="match status" value="1"/>
</dbReference>
<feature type="domain" description="Fibronectin type-III" evidence="5">
    <location>
        <begin position="2478"/>
        <end position="2570"/>
    </location>
</feature>
<dbReference type="Gene3D" id="3.40.50.720">
    <property type="entry name" value="NAD(P)-binding Rossmann-like Domain"/>
    <property type="match status" value="2"/>
</dbReference>
<protein>
    <recommendedName>
        <fullName evidence="5">Fibronectin type-III domain-containing protein</fullName>
    </recommendedName>
</protein>
<keyword evidence="3" id="KW-0520">NAD</keyword>
<dbReference type="Pfam" id="PF02826">
    <property type="entry name" value="2-Hacid_dh_C"/>
    <property type="match status" value="1"/>
</dbReference>